<dbReference type="Proteomes" id="UP000184529">
    <property type="component" value="Unassembled WGS sequence"/>
</dbReference>
<organism evidence="1 2">
    <name type="scientific">Desulfofundulus thermosubterraneus DSM 16057</name>
    <dbReference type="NCBI Taxonomy" id="1121432"/>
    <lineage>
        <taxon>Bacteria</taxon>
        <taxon>Bacillati</taxon>
        <taxon>Bacillota</taxon>
        <taxon>Clostridia</taxon>
        <taxon>Eubacteriales</taxon>
        <taxon>Peptococcaceae</taxon>
        <taxon>Desulfofundulus</taxon>
    </lineage>
</organism>
<keyword evidence="2" id="KW-1185">Reference proteome</keyword>
<sequence>MSWRDTAKSQAAKGRRSIWGGHEVKVNALTRGDLPDKPSTQ</sequence>
<gene>
    <name evidence="1" type="ORF">SAMN02745219_01364</name>
</gene>
<feature type="non-terminal residue" evidence="1">
    <location>
        <position position="41"/>
    </location>
</feature>
<accession>A0A1M6F1Q2</accession>
<reference evidence="2" key="1">
    <citation type="submission" date="2016-11" db="EMBL/GenBank/DDBJ databases">
        <authorList>
            <person name="Varghese N."/>
            <person name="Submissions S."/>
        </authorList>
    </citation>
    <scope>NUCLEOTIDE SEQUENCE [LARGE SCALE GENOMIC DNA]</scope>
    <source>
        <strain evidence="2">DSM 16057</strain>
    </source>
</reference>
<proteinExistence type="predicted"/>
<protein>
    <submittedName>
        <fullName evidence="1">Uncharacterized protein</fullName>
    </submittedName>
</protein>
<evidence type="ECO:0000313" key="2">
    <source>
        <dbReference type="Proteomes" id="UP000184529"/>
    </source>
</evidence>
<dbReference type="AlphaFoldDB" id="A0A1M6F1Q2"/>
<dbReference type="EMBL" id="FQZM01000014">
    <property type="protein sequence ID" value="SHI91576.1"/>
    <property type="molecule type" value="Genomic_DNA"/>
</dbReference>
<evidence type="ECO:0000313" key="1">
    <source>
        <dbReference type="EMBL" id="SHI91576.1"/>
    </source>
</evidence>
<name>A0A1M6F1Q2_9FIRM</name>